<dbReference type="EMBL" id="BKCJ010574831">
    <property type="protein sequence ID" value="GFB20442.1"/>
    <property type="molecule type" value="Genomic_DNA"/>
</dbReference>
<dbReference type="Gene3D" id="3.50.30.30">
    <property type="match status" value="1"/>
</dbReference>
<comment type="caution">
    <text evidence="1">The sequence shown here is derived from an EMBL/GenBank/DDBJ whole genome shotgun (WGS) entry which is preliminary data.</text>
</comment>
<reference evidence="1" key="1">
    <citation type="journal article" date="2019" name="Sci. Rep.">
        <title>Draft genome of Tanacetum cinerariifolium, the natural source of mosquito coil.</title>
        <authorList>
            <person name="Yamashiro T."/>
            <person name="Shiraishi A."/>
            <person name="Satake H."/>
            <person name="Nakayama K."/>
        </authorList>
    </citation>
    <scope>NUCLEOTIDE SEQUENCE</scope>
</reference>
<protein>
    <submittedName>
        <fullName evidence="1">Signal peptide peptidase-like 2</fullName>
    </submittedName>
</protein>
<feature type="non-terminal residue" evidence="1">
    <location>
        <position position="1"/>
    </location>
</feature>
<sequence length="132" mass="14853">LTGDVIMVTRGRCKFTTKANIAQAAGASARSLTYEVSGSCTIFRRSFRTQKLLEQAGLWKSIQSQQSYFSSLLLGSPLQVNVRMVYRTFGGHFMNRRRRGIANLHLRFAVKVHCFSYSIFRTANLAFGSCDD</sequence>
<organism evidence="1">
    <name type="scientific">Tanacetum cinerariifolium</name>
    <name type="common">Dalmatian daisy</name>
    <name type="synonym">Chrysanthemum cinerariifolium</name>
    <dbReference type="NCBI Taxonomy" id="118510"/>
    <lineage>
        <taxon>Eukaryota</taxon>
        <taxon>Viridiplantae</taxon>
        <taxon>Streptophyta</taxon>
        <taxon>Embryophyta</taxon>
        <taxon>Tracheophyta</taxon>
        <taxon>Spermatophyta</taxon>
        <taxon>Magnoliopsida</taxon>
        <taxon>eudicotyledons</taxon>
        <taxon>Gunneridae</taxon>
        <taxon>Pentapetalae</taxon>
        <taxon>asterids</taxon>
        <taxon>campanulids</taxon>
        <taxon>Asterales</taxon>
        <taxon>Asteraceae</taxon>
        <taxon>Asteroideae</taxon>
        <taxon>Anthemideae</taxon>
        <taxon>Anthemidinae</taxon>
        <taxon>Tanacetum</taxon>
    </lineage>
</organism>
<gene>
    <name evidence="1" type="ORF">Tci_692413</name>
</gene>
<proteinExistence type="predicted"/>
<dbReference type="AlphaFoldDB" id="A0A699L5K8"/>
<accession>A0A699L5K8</accession>
<evidence type="ECO:0000313" key="1">
    <source>
        <dbReference type="EMBL" id="GFB20442.1"/>
    </source>
</evidence>
<name>A0A699L5K8_TANCI</name>